<feature type="domain" description="Aspartate/homoserine dehydrogenase NAD-binding" evidence="1">
    <location>
        <begin position="13"/>
        <end position="95"/>
    </location>
</feature>
<dbReference type="InterPro" id="IPR005106">
    <property type="entry name" value="Asp/hSer_DH_NAD-bd"/>
</dbReference>
<dbReference type="AlphaFoldDB" id="A0A537LJR7"/>
<accession>A0A537LJR7</accession>
<dbReference type="Gene3D" id="3.40.50.720">
    <property type="entry name" value="NAD(P)-binding Rossmann-like Domain"/>
    <property type="match status" value="1"/>
</dbReference>
<dbReference type="Proteomes" id="UP000318661">
    <property type="component" value="Unassembled WGS sequence"/>
</dbReference>
<reference evidence="2 3" key="1">
    <citation type="journal article" date="2019" name="Nat. Microbiol.">
        <title>Mediterranean grassland soil C-N compound turnover is dependent on rainfall and depth, and is mediated by genomically divergent microorganisms.</title>
        <authorList>
            <person name="Diamond S."/>
            <person name="Andeer P.F."/>
            <person name="Li Z."/>
            <person name="Crits-Christoph A."/>
            <person name="Burstein D."/>
            <person name="Anantharaman K."/>
            <person name="Lane K.R."/>
            <person name="Thomas B.C."/>
            <person name="Pan C."/>
            <person name="Northen T.R."/>
            <person name="Banfield J.F."/>
        </authorList>
    </citation>
    <scope>NUCLEOTIDE SEQUENCE [LARGE SCALE GENOMIC DNA]</scope>
    <source>
        <strain evidence="2">NP_2</strain>
    </source>
</reference>
<name>A0A537LJR7_9BACT</name>
<evidence type="ECO:0000313" key="2">
    <source>
        <dbReference type="EMBL" id="TMJ08268.1"/>
    </source>
</evidence>
<dbReference type="InterPro" id="IPR036291">
    <property type="entry name" value="NAD(P)-bd_dom_sf"/>
</dbReference>
<sequence length="95" mass="10042">MGDQRAIGVGLLGLGTVGTEVYRLLQDGDAIARTVGRPVTIRRVAVARPDRPREVSVPPALLGSDGLEIVTSPEIDIVVELIGGIEPARSYLLRA</sequence>
<dbReference type="GO" id="GO:0009088">
    <property type="term" value="P:threonine biosynthetic process"/>
    <property type="evidence" value="ECO:0007669"/>
    <property type="project" value="TreeGrafter"/>
</dbReference>
<gene>
    <name evidence="2" type="ORF">E6G99_04730</name>
</gene>
<feature type="non-terminal residue" evidence="2">
    <location>
        <position position="95"/>
    </location>
</feature>
<dbReference type="GO" id="GO:0050661">
    <property type="term" value="F:NADP binding"/>
    <property type="evidence" value="ECO:0007669"/>
    <property type="project" value="InterPro"/>
</dbReference>
<dbReference type="GO" id="GO:0004412">
    <property type="term" value="F:homoserine dehydrogenase activity"/>
    <property type="evidence" value="ECO:0007669"/>
    <property type="project" value="TreeGrafter"/>
</dbReference>
<protein>
    <submittedName>
        <fullName evidence="2">Homoserine dehydrogenase</fullName>
    </submittedName>
</protein>
<organism evidence="2 3">
    <name type="scientific">Candidatus Segetimicrobium genomatis</name>
    <dbReference type="NCBI Taxonomy" id="2569760"/>
    <lineage>
        <taxon>Bacteria</taxon>
        <taxon>Bacillati</taxon>
        <taxon>Candidatus Sysuimicrobiota</taxon>
        <taxon>Candidatus Sysuimicrobiia</taxon>
        <taxon>Candidatus Sysuimicrobiales</taxon>
        <taxon>Candidatus Segetimicrobiaceae</taxon>
        <taxon>Candidatus Segetimicrobium</taxon>
    </lineage>
</organism>
<dbReference type="PANTHER" id="PTHR43331:SF1">
    <property type="entry name" value="HOMOSERINE DEHYDROGENASE"/>
    <property type="match status" value="1"/>
</dbReference>
<dbReference type="SUPFAM" id="SSF51735">
    <property type="entry name" value="NAD(P)-binding Rossmann-fold domains"/>
    <property type="match status" value="1"/>
</dbReference>
<evidence type="ECO:0000313" key="3">
    <source>
        <dbReference type="Proteomes" id="UP000318661"/>
    </source>
</evidence>
<dbReference type="PANTHER" id="PTHR43331">
    <property type="entry name" value="HOMOSERINE DEHYDROGENASE"/>
    <property type="match status" value="1"/>
</dbReference>
<comment type="caution">
    <text evidence="2">The sequence shown here is derived from an EMBL/GenBank/DDBJ whole genome shotgun (WGS) entry which is preliminary data.</text>
</comment>
<proteinExistence type="predicted"/>
<evidence type="ECO:0000259" key="1">
    <source>
        <dbReference type="Pfam" id="PF03447"/>
    </source>
</evidence>
<dbReference type="EMBL" id="VBAJ01000113">
    <property type="protein sequence ID" value="TMJ08268.1"/>
    <property type="molecule type" value="Genomic_DNA"/>
</dbReference>
<dbReference type="Pfam" id="PF03447">
    <property type="entry name" value="NAD_binding_3"/>
    <property type="match status" value="1"/>
</dbReference>